<reference evidence="2 3" key="1">
    <citation type="submission" date="2024-05" db="EMBL/GenBank/DDBJ databases">
        <title>Genome sequencing and assembly of Indian major carp, Cirrhinus mrigala (Hamilton, 1822).</title>
        <authorList>
            <person name="Mohindra V."/>
            <person name="Chowdhury L.M."/>
            <person name="Lal K."/>
            <person name="Jena J.K."/>
        </authorList>
    </citation>
    <scope>NUCLEOTIDE SEQUENCE [LARGE SCALE GENOMIC DNA]</scope>
    <source>
        <strain evidence="2">CM1030</strain>
        <tissue evidence="2">Blood</tissue>
    </source>
</reference>
<organism evidence="2 3">
    <name type="scientific">Cirrhinus mrigala</name>
    <name type="common">Mrigala</name>
    <dbReference type="NCBI Taxonomy" id="683832"/>
    <lineage>
        <taxon>Eukaryota</taxon>
        <taxon>Metazoa</taxon>
        <taxon>Chordata</taxon>
        <taxon>Craniata</taxon>
        <taxon>Vertebrata</taxon>
        <taxon>Euteleostomi</taxon>
        <taxon>Actinopterygii</taxon>
        <taxon>Neopterygii</taxon>
        <taxon>Teleostei</taxon>
        <taxon>Ostariophysi</taxon>
        <taxon>Cypriniformes</taxon>
        <taxon>Cyprinidae</taxon>
        <taxon>Labeoninae</taxon>
        <taxon>Labeonini</taxon>
        <taxon>Cirrhinus</taxon>
    </lineage>
</organism>
<keyword evidence="3" id="KW-1185">Reference proteome</keyword>
<feature type="compositionally biased region" description="Pro residues" evidence="1">
    <location>
        <begin position="1"/>
        <end position="11"/>
    </location>
</feature>
<name>A0ABD0R467_CIRMR</name>
<accession>A0ABD0R467</accession>
<proteinExistence type="predicted"/>
<evidence type="ECO:0000256" key="1">
    <source>
        <dbReference type="SAM" id="MobiDB-lite"/>
    </source>
</evidence>
<dbReference type="Proteomes" id="UP001529510">
    <property type="component" value="Unassembled WGS sequence"/>
</dbReference>
<sequence>MIPKLDPPPQPLNRKRSNRTLSPGVEAELRSSAVATPVNGNVLTNVSGSSSFPDITLCSISPGDFYSHTNGNSVSCSASEDSGVRSDDKSLISPQSRDDPSDDQSSAFISTSSTCSSLPEDHPAVDGVTPPHSTTPLGYEQTIPFSSPVNDTCLHISLSEDEFLEDGTYNVATPCRS</sequence>
<feature type="compositionally biased region" description="Polar residues" evidence="1">
    <location>
        <begin position="69"/>
        <end position="80"/>
    </location>
</feature>
<dbReference type="EMBL" id="JAMKFB020000005">
    <property type="protein sequence ID" value="KAL0193304.1"/>
    <property type="molecule type" value="Genomic_DNA"/>
</dbReference>
<feature type="region of interest" description="Disordered" evidence="1">
    <location>
        <begin position="1"/>
        <end position="24"/>
    </location>
</feature>
<dbReference type="AlphaFoldDB" id="A0ABD0R467"/>
<protein>
    <submittedName>
        <fullName evidence="2">Uncharacterized protein</fullName>
    </submittedName>
</protein>
<comment type="caution">
    <text evidence="2">The sequence shown here is derived from an EMBL/GenBank/DDBJ whole genome shotgun (WGS) entry which is preliminary data.</text>
</comment>
<gene>
    <name evidence="2" type="ORF">M9458_011600</name>
</gene>
<feature type="region of interest" description="Disordered" evidence="1">
    <location>
        <begin position="69"/>
        <end position="140"/>
    </location>
</feature>
<evidence type="ECO:0000313" key="3">
    <source>
        <dbReference type="Proteomes" id="UP001529510"/>
    </source>
</evidence>
<feature type="compositionally biased region" description="Low complexity" evidence="1">
    <location>
        <begin position="103"/>
        <end position="117"/>
    </location>
</feature>
<evidence type="ECO:0000313" key="2">
    <source>
        <dbReference type="EMBL" id="KAL0193304.1"/>
    </source>
</evidence>